<dbReference type="Pfam" id="PF02931">
    <property type="entry name" value="Neur_chan_LBD"/>
    <property type="match status" value="1"/>
</dbReference>
<dbReference type="GO" id="GO:0004888">
    <property type="term" value="F:transmembrane signaling receptor activity"/>
    <property type="evidence" value="ECO:0007669"/>
    <property type="project" value="InterPro"/>
</dbReference>
<feature type="transmembrane region" description="Helical" evidence="6">
    <location>
        <begin position="157"/>
        <end position="181"/>
    </location>
</feature>
<evidence type="ECO:0000259" key="7">
    <source>
        <dbReference type="Pfam" id="PF02931"/>
    </source>
</evidence>
<reference evidence="8" key="1">
    <citation type="submission" date="2019-09" db="EMBL/GenBank/DDBJ databases">
        <title>Bird 10,000 Genomes (B10K) Project - Family phase.</title>
        <authorList>
            <person name="Zhang G."/>
        </authorList>
    </citation>
    <scope>NUCLEOTIDE SEQUENCE</scope>
    <source>
        <strain evidence="8">B10K-CU-031-38</strain>
    </source>
</reference>
<dbReference type="Gene3D" id="2.70.170.10">
    <property type="entry name" value="Neurotransmitter-gated ion-channel ligand-binding domain"/>
    <property type="match status" value="1"/>
</dbReference>
<dbReference type="SUPFAM" id="SSF90112">
    <property type="entry name" value="Neurotransmitter-gated ion-channel transmembrane pore"/>
    <property type="match status" value="1"/>
</dbReference>
<dbReference type="Gene3D" id="1.20.58.390">
    <property type="entry name" value="Neurotransmitter-gated ion-channel transmembrane domain"/>
    <property type="match status" value="1"/>
</dbReference>
<dbReference type="InterPro" id="IPR006202">
    <property type="entry name" value="Neur_chan_lig-bd"/>
</dbReference>
<evidence type="ECO:0000256" key="2">
    <source>
        <dbReference type="ARBA" id="ARBA00022989"/>
    </source>
</evidence>
<proteinExistence type="predicted"/>
<dbReference type="GO" id="GO:0005230">
    <property type="term" value="F:extracellular ligand-gated monoatomic ion channel activity"/>
    <property type="evidence" value="ECO:0007669"/>
    <property type="project" value="InterPro"/>
</dbReference>
<dbReference type="AlphaFoldDB" id="A0A851QD53"/>
<comment type="caution">
    <text evidence="8">The sequence shown here is derived from an EMBL/GenBank/DDBJ whole genome shotgun (WGS) entry which is preliminary data.</text>
</comment>
<evidence type="ECO:0000313" key="8">
    <source>
        <dbReference type="EMBL" id="NXC78223.1"/>
    </source>
</evidence>
<keyword evidence="9" id="KW-1185">Reference proteome</keyword>
<keyword evidence="2 6" id="KW-1133">Transmembrane helix</keyword>
<protein>
    <submittedName>
        <fullName evidence="8">5HT3A protein</fullName>
    </submittedName>
</protein>
<keyword evidence="4 6" id="KW-0472">Membrane</keyword>
<dbReference type="PROSITE" id="PS00236">
    <property type="entry name" value="NEUROTR_ION_CHANNEL"/>
    <property type="match status" value="1"/>
</dbReference>
<evidence type="ECO:0000256" key="6">
    <source>
        <dbReference type="SAM" id="Phobius"/>
    </source>
</evidence>
<accession>A0A851QD53</accession>
<dbReference type="Proteomes" id="UP000657035">
    <property type="component" value="Unassembled WGS sequence"/>
</dbReference>
<evidence type="ECO:0000256" key="1">
    <source>
        <dbReference type="ARBA" id="ARBA00022692"/>
    </source>
</evidence>
<dbReference type="PANTHER" id="PTHR18945">
    <property type="entry name" value="NEUROTRANSMITTER GATED ION CHANNEL"/>
    <property type="match status" value="1"/>
</dbReference>
<comment type="subcellular location">
    <subcellularLocation>
        <location evidence="5">Synaptic cell membrane</location>
        <topology evidence="5">Multi-pass membrane protein</topology>
    </subcellularLocation>
</comment>
<keyword evidence="3" id="KW-0770">Synapse</keyword>
<dbReference type="InterPro" id="IPR036719">
    <property type="entry name" value="Neuro-gated_channel_TM_sf"/>
</dbReference>
<feature type="non-terminal residue" evidence="8">
    <location>
        <position position="1"/>
    </location>
</feature>
<feature type="domain" description="Neurotransmitter-gated ion-channel ligand-binding" evidence="7">
    <location>
        <begin position="9"/>
        <end position="155"/>
    </location>
</feature>
<evidence type="ECO:0000256" key="3">
    <source>
        <dbReference type="ARBA" id="ARBA00023018"/>
    </source>
</evidence>
<sequence>QERKNTLATWDPQDFCNISKVVLPTDTYWSPGIFILERVNGQNSNLDYTSVMCNGSFNSTQPFQVTLTCSLVILKFPFDTQRCNLSIASFLFPAVTDLVMKTRRTPAEMMKDSQSCFLTGGEWKFTNLSVIEYIEELDNRDFSVVTYVISMQRRPTLYVLNLILPMCALYLLDMAVLFGPSSLEEKISFQIAIVLGSSMSAVILNNTLPTSSDKPPVIGTL</sequence>
<dbReference type="InterPro" id="IPR038050">
    <property type="entry name" value="Neuro_actylchol_rec"/>
</dbReference>
<dbReference type="OrthoDB" id="6097796at2759"/>
<gene>
    <name evidence="8" type="primary">Htr3a_1</name>
    <name evidence="8" type="ORF">ANHANH_R02714</name>
</gene>
<dbReference type="EMBL" id="WBMU01006662">
    <property type="protein sequence ID" value="NXC78223.1"/>
    <property type="molecule type" value="Genomic_DNA"/>
</dbReference>
<dbReference type="InterPro" id="IPR018000">
    <property type="entry name" value="Neurotransmitter_ion_chnl_CS"/>
</dbReference>
<dbReference type="SUPFAM" id="SSF63712">
    <property type="entry name" value="Nicotinic receptor ligand binding domain-like"/>
    <property type="match status" value="1"/>
</dbReference>
<evidence type="ECO:0000256" key="5">
    <source>
        <dbReference type="ARBA" id="ARBA00034099"/>
    </source>
</evidence>
<feature type="transmembrane region" description="Helical" evidence="6">
    <location>
        <begin position="187"/>
        <end position="204"/>
    </location>
</feature>
<evidence type="ECO:0000313" key="9">
    <source>
        <dbReference type="Proteomes" id="UP000657035"/>
    </source>
</evidence>
<feature type="non-terminal residue" evidence="8">
    <location>
        <position position="221"/>
    </location>
</feature>
<dbReference type="GO" id="GO:0097060">
    <property type="term" value="C:synaptic membrane"/>
    <property type="evidence" value="ECO:0007669"/>
    <property type="project" value="UniProtKB-SubCell"/>
</dbReference>
<dbReference type="InterPro" id="IPR006201">
    <property type="entry name" value="Neur_channel"/>
</dbReference>
<evidence type="ECO:0000256" key="4">
    <source>
        <dbReference type="ARBA" id="ARBA00023136"/>
    </source>
</evidence>
<dbReference type="InterPro" id="IPR036734">
    <property type="entry name" value="Neur_chan_lig-bd_sf"/>
</dbReference>
<keyword evidence="1 6" id="KW-0812">Transmembrane</keyword>
<name>A0A851QD53_ANHAN</name>
<organism evidence="8 9">
    <name type="scientific">Anhinga anhinga</name>
    <name type="common">Anhinga</name>
    <name type="synonym">Plotus anhinga</name>
    <dbReference type="NCBI Taxonomy" id="56067"/>
    <lineage>
        <taxon>Eukaryota</taxon>
        <taxon>Metazoa</taxon>
        <taxon>Chordata</taxon>
        <taxon>Craniata</taxon>
        <taxon>Vertebrata</taxon>
        <taxon>Euteleostomi</taxon>
        <taxon>Archelosauria</taxon>
        <taxon>Archosauria</taxon>
        <taxon>Dinosauria</taxon>
        <taxon>Saurischia</taxon>
        <taxon>Theropoda</taxon>
        <taxon>Coelurosauria</taxon>
        <taxon>Aves</taxon>
        <taxon>Neognathae</taxon>
        <taxon>Neoaves</taxon>
        <taxon>Aequornithes</taxon>
        <taxon>Suliformes</taxon>
        <taxon>Anhingidae</taxon>
        <taxon>Anhinga</taxon>
    </lineage>
</organism>